<feature type="domain" description="SCP2" evidence="8">
    <location>
        <begin position="16"/>
        <end position="100"/>
    </location>
</feature>
<organism evidence="9 10">
    <name type="scientific">Zhongshania marina</name>
    <dbReference type="NCBI Taxonomy" id="2304603"/>
    <lineage>
        <taxon>Bacteria</taxon>
        <taxon>Pseudomonadati</taxon>
        <taxon>Pseudomonadota</taxon>
        <taxon>Gammaproteobacteria</taxon>
        <taxon>Cellvibrionales</taxon>
        <taxon>Spongiibacteraceae</taxon>
        <taxon>Zhongshania</taxon>
    </lineage>
</organism>
<dbReference type="AlphaFoldDB" id="A0A2S4HLC1"/>
<dbReference type="EMBL" id="PQGG01000002">
    <property type="protein sequence ID" value="POP54758.1"/>
    <property type="molecule type" value="Genomic_DNA"/>
</dbReference>
<dbReference type="GO" id="GO:0016705">
    <property type="term" value="F:oxidoreductase activity, acting on paired donors, with incorporation or reduction of molecular oxygen"/>
    <property type="evidence" value="ECO:0007669"/>
    <property type="project" value="InterPro"/>
</dbReference>
<dbReference type="PRINTS" id="PR00359">
    <property type="entry name" value="BP450"/>
</dbReference>
<dbReference type="InterPro" id="IPR017972">
    <property type="entry name" value="Cyt_P450_CS"/>
</dbReference>
<keyword evidence="6 7" id="KW-0503">Monooxygenase</keyword>
<evidence type="ECO:0000313" key="10">
    <source>
        <dbReference type="Proteomes" id="UP000237222"/>
    </source>
</evidence>
<keyword evidence="5 7" id="KW-0408">Iron</keyword>
<protein>
    <recommendedName>
        <fullName evidence="8">SCP2 domain-containing protein</fullName>
    </recommendedName>
</protein>
<evidence type="ECO:0000256" key="2">
    <source>
        <dbReference type="ARBA" id="ARBA00022617"/>
    </source>
</evidence>
<dbReference type="RefSeq" id="WP_103682560.1">
    <property type="nucleotide sequence ID" value="NZ_PQGG01000002.1"/>
</dbReference>
<dbReference type="InterPro" id="IPR036396">
    <property type="entry name" value="Cyt_P450_sf"/>
</dbReference>
<evidence type="ECO:0000256" key="6">
    <source>
        <dbReference type="ARBA" id="ARBA00023033"/>
    </source>
</evidence>
<dbReference type="PANTHER" id="PTHR46696">
    <property type="entry name" value="P450, PUTATIVE (EUROFUNG)-RELATED"/>
    <property type="match status" value="1"/>
</dbReference>
<dbReference type="GO" id="GO:0004497">
    <property type="term" value="F:monooxygenase activity"/>
    <property type="evidence" value="ECO:0007669"/>
    <property type="project" value="UniProtKB-KW"/>
</dbReference>
<dbReference type="InterPro" id="IPR001128">
    <property type="entry name" value="Cyt_P450"/>
</dbReference>
<evidence type="ECO:0000256" key="3">
    <source>
        <dbReference type="ARBA" id="ARBA00022723"/>
    </source>
</evidence>
<evidence type="ECO:0000259" key="8">
    <source>
        <dbReference type="Pfam" id="PF02036"/>
    </source>
</evidence>
<dbReference type="GO" id="GO:0020037">
    <property type="term" value="F:heme binding"/>
    <property type="evidence" value="ECO:0007669"/>
    <property type="project" value="InterPro"/>
</dbReference>
<dbReference type="PANTHER" id="PTHR46696:SF3">
    <property type="entry name" value="PULCHERRIMINIC ACID SYNTHASE"/>
    <property type="match status" value="1"/>
</dbReference>
<dbReference type="GO" id="GO:0005506">
    <property type="term" value="F:iron ion binding"/>
    <property type="evidence" value="ECO:0007669"/>
    <property type="project" value="InterPro"/>
</dbReference>
<dbReference type="Gene3D" id="3.30.1050.10">
    <property type="entry name" value="SCP2 sterol-binding domain"/>
    <property type="match status" value="1"/>
</dbReference>
<keyword evidence="3 7" id="KW-0479">Metal-binding</keyword>
<dbReference type="Pfam" id="PF02036">
    <property type="entry name" value="SCP2"/>
    <property type="match status" value="1"/>
</dbReference>
<gene>
    <name evidence="9" type="ORF">C0068_00635</name>
</gene>
<reference evidence="9" key="1">
    <citation type="submission" date="2018-01" db="EMBL/GenBank/DDBJ databases">
        <authorList>
            <person name="Yu X.-D."/>
        </authorList>
    </citation>
    <scope>NUCLEOTIDE SEQUENCE</scope>
    <source>
        <strain evidence="9">ZX-21</strain>
    </source>
</reference>
<evidence type="ECO:0000256" key="1">
    <source>
        <dbReference type="ARBA" id="ARBA00010617"/>
    </source>
</evidence>
<keyword evidence="2 7" id="KW-0349">Heme</keyword>
<evidence type="ECO:0000256" key="5">
    <source>
        <dbReference type="ARBA" id="ARBA00023004"/>
    </source>
</evidence>
<comment type="caution">
    <text evidence="9">The sequence shown here is derived from an EMBL/GenBank/DDBJ whole genome shotgun (WGS) entry which is preliminary data.</text>
</comment>
<dbReference type="SUPFAM" id="SSF55718">
    <property type="entry name" value="SCP-like"/>
    <property type="match status" value="1"/>
</dbReference>
<sequence>MSAKQLIEQLPAAFLPEVAGNADAVFQFDISEPCYLSIKNGACKFSAGHAANPSLTLSADDDVMKKVLTGETNGMVAVMTGKMKTRGNLKLGQSMTTFFDMDALAGGGRKTKPSWLKRTLGKLLSGTAVKPSTPSASNTDVIHAADSDCPFHQNTSEKDGFVDRLLYMETPVDPPGDARNPYPEWAARREKNRVEIETDRYGENAGTLVYLYGHAEVAECLRNNEDFSNAIMQNMFGSVMGDHILVGMDEPAHATYRNLVAPALRPKLLTKWEESLIQVVVDELIINLKAKGNKADLVADFTFAYPARVVGQVIGLPQENFEQFQRWAVGILEGAADPDKAAECAKEVRVYLAPFIEARRSDPREDMISELVHAEIDGKKLNDEEIYSFLLLLLPAGIETTYRALGSTLFHLLSNPEQLNDVRNDRSLVNKALEETLRVDPPVQLTPRIALRESKIGSTIIPANAVVLPLLGAANHDPEFIDDSDRFNIHRSPLRHITFGNGVHTCIGLHLARLEIKIALNKLFDALPGLRFDDDEVVKQDAHIRGKSFRSPTALPVIWDTIDAKTTGQD</sequence>
<dbReference type="InterPro" id="IPR036527">
    <property type="entry name" value="SCP2_sterol-bd_dom_sf"/>
</dbReference>
<accession>A0A2S4HLC1</accession>
<name>A0A2S4HLC1_9GAMM</name>
<dbReference type="Pfam" id="PF00067">
    <property type="entry name" value="p450"/>
    <property type="match status" value="1"/>
</dbReference>
<dbReference type="Proteomes" id="UP000237222">
    <property type="component" value="Unassembled WGS sequence"/>
</dbReference>
<keyword evidence="4 7" id="KW-0560">Oxidoreductase</keyword>
<dbReference type="PROSITE" id="PS00086">
    <property type="entry name" value="CYTOCHROME_P450"/>
    <property type="match status" value="1"/>
</dbReference>
<dbReference type="InterPro" id="IPR003033">
    <property type="entry name" value="SCP2_sterol-bd_dom"/>
</dbReference>
<dbReference type="Gene3D" id="1.10.630.10">
    <property type="entry name" value="Cytochrome P450"/>
    <property type="match status" value="1"/>
</dbReference>
<evidence type="ECO:0000313" key="9">
    <source>
        <dbReference type="EMBL" id="POP54758.1"/>
    </source>
</evidence>
<comment type="similarity">
    <text evidence="1 7">Belongs to the cytochrome P450 family.</text>
</comment>
<dbReference type="FunFam" id="1.10.630.10:FF:000018">
    <property type="entry name" value="Cytochrome P450 monooxygenase"/>
    <property type="match status" value="1"/>
</dbReference>
<dbReference type="SUPFAM" id="SSF48264">
    <property type="entry name" value="Cytochrome P450"/>
    <property type="match status" value="1"/>
</dbReference>
<dbReference type="PRINTS" id="PR00385">
    <property type="entry name" value="P450"/>
</dbReference>
<dbReference type="InterPro" id="IPR002397">
    <property type="entry name" value="Cyt_P450_B"/>
</dbReference>
<proteinExistence type="inferred from homology"/>
<evidence type="ECO:0000256" key="4">
    <source>
        <dbReference type="ARBA" id="ARBA00023002"/>
    </source>
</evidence>
<evidence type="ECO:0000256" key="7">
    <source>
        <dbReference type="RuleBase" id="RU000461"/>
    </source>
</evidence>
<dbReference type="OrthoDB" id="4258484at2"/>